<accession>A0ABT8ITB6</accession>
<comment type="caution">
    <text evidence="3">The sequence shown here is derived from an EMBL/GenBank/DDBJ whole genome shotgun (WGS) entry which is preliminary data.</text>
</comment>
<dbReference type="InterPro" id="IPR019051">
    <property type="entry name" value="Trp_biosyn_TM_oprn/chp"/>
</dbReference>
<sequence length="235" mass="24246">MRADGSTGRRVKYSTMLLLVVGSGLALLAATQPWFTIRLTDTAQHATTVSVAGSVAAPALTALALAGLALTAALAIAGPVFRIVLALLGILLGVSVLISAITAVSDAVRASASAITTATGVAGDASIRNLVHTVDTAFWPWLAVVAGVVLILASAAVVVFSRLWPGPSRKYQTRFAGEDGRPADEVVAEAAEEETPQTHSDAQDESAESAELGTLDRDTAIDSWDDLTRGDDPTR</sequence>
<organism evidence="3 4">
    <name type="scientific">Leifsonia virtsii</name>
    <dbReference type="NCBI Taxonomy" id="3035915"/>
    <lineage>
        <taxon>Bacteria</taxon>
        <taxon>Bacillati</taxon>
        <taxon>Actinomycetota</taxon>
        <taxon>Actinomycetes</taxon>
        <taxon>Micrococcales</taxon>
        <taxon>Microbacteriaceae</taxon>
        <taxon>Leifsonia</taxon>
    </lineage>
</organism>
<evidence type="ECO:0000256" key="1">
    <source>
        <dbReference type="SAM" id="MobiDB-lite"/>
    </source>
</evidence>
<feature type="compositionally biased region" description="Basic and acidic residues" evidence="1">
    <location>
        <begin position="214"/>
        <end position="235"/>
    </location>
</feature>
<feature type="transmembrane region" description="Helical" evidence="2">
    <location>
        <begin position="83"/>
        <end position="104"/>
    </location>
</feature>
<keyword evidence="2" id="KW-1133">Transmembrane helix</keyword>
<feature type="compositionally biased region" description="Acidic residues" evidence="1">
    <location>
        <begin position="186"/>
        <end position="195"/>
    </location>
</feature>
<feature type="transmembrane region" description="Helical" evidence="2">
    <location>
        <begin position="138"/>
        <end position="164"/>
    </location>
</feature>
<keyword evidence="2" id="KW-0812">Transmembrane</keyword>
<evidence type="ECO:0000313" key="3">
    <source>
        <dbReference type="EMBL" id="MDN4596021.1"/>
    </source>
</evidence>
<feature type="region of interest" description="Disordered" evidence="1">
    <location>
        <begin position="174"/>
        <end position="235"/>
    </location>
</feature>
<dbReference type="RefSeq" id="WP_301215663.1">
    <property type="nucleotide sequence ID" value="NZ_JAROCB010000001.1"/>
</dbReference>
<dbReference type="EMBL" id="JAROCB010000001">
    <property type="protein sequence ID" value="MDN4596021.1"/>
    <property type="molecule type" value="Genomic_DNA"/>
</dbReference>
<evidence type="ECO:0000313" key="4">
    <source>
        <dbReference type="Proteomes" id="UP001174210"/>
    </source>
</evidence>
<dbReference type="Pfam" id="PF09534">
    <property type="entry name" value="Trp_oprn_chp"/>
    <property type="match status" value="1"/>
</dbReference>
<feature type="transmembrane region" description="Helical" evidence="2">
    <location>
        <begin position="55"/>
        <end position="76"/>
    </location>
</feature>
<dbReference type="Proteomes" id="UP001174210">
    <property type="component" value="Unassembled WGS sequence"/>
</dbReference>
<name>A0ABT8ITB6_9MICO</name>
<gene>
    <name evidence="3" type="ORF">P5G59_02605</name>
</gene>
<reference evidence="3" key="1">
    <citation type="submission" date="2023-03" db="EMBL/GenBank/DDBJ databases">
        <title>MT1 and MT2 Draft Genomes of Novel Species.</title>
        <authorList>
            <person name="Venkateswaran K."/>
        </authorList>
    </citation>
    <scope>NUCLEOTIDE SEQUENCE</scope>
    <source>
        <strain evidence="3">F6_8S_P_1A</strain>
    </source>
</reference>
<keyword evidence="2" id="KW-0472">Membrane</keyword>
<protein>
    <submittedName>
        <fullName evidence="3">Trp biosynthesis-associated membrane protein</fullName>
    </submittedName>
</protein>
<keyword evidence="4" id="KW-1185">Reference proteome</keyword>
<proteinExistence type="predicted"/>
<evidence type="ECO:0000256" key="2">
    <source>
        <dbReference type="SAM" id="Phobius"/>
    </source>
</evidence>